<gene>
    <name evidence="3" type="ORF">CTI12_AA429620</name>
</gene>
<evidence type="ECO:0000256" key="1">
    <source>
        <dbReference type="ARBA" id="ARBA00007727"/>
    </source>
</evidence>
<accession>A0A2U1M1Q2</accession>
<proteinExistence type="inferred from homology"/>
<protein>
    <recommendedName>
        <fullName evidence="2">Trichome birefringence-like C-terminal domain-containing protein</fullName>
    </recommendedName>
</protein>
<dbReference type="AlphaFoldDB" id="A0A2U1M1Q2"/>
<dbReference type="STRING" id="35608.A0A2U1M1Q2"/>
<dbReference type="SUPFAM" id="SSF52058">
    <property type="entry name" value="L domain-like"/>
    <property type="match status" value="1"/>
</dbReference>
<feature type="domain" description="Trichome birefringence-like C-terminal" evidence="2">
    <location>
        <begin position="1"/>
        <end position="47"/>
    </location>
</feature>
<comment type="similarity">
    <text evidence="1">Belongs to the PC-esterase family. TBL subfamily.</text>
</comment>
<comment type="caution">
    <text evidence="3">The sequence shown here is derived from an EMBL/GenBank/DDBJ whole genome shotgun (WGS) entry which is preliminary data.</text>
</comment>
<organism evidence="3 4">
    <name type="scientific">Artemisia annua</name>
    <name type="common">Sweet wormwood</name>
    <dbReference type="NCBI Taxonomy" id="35608"/>
    <lineage>
        <taxon>Eukaryota</taxon>
        <taxon>Viridiplantae</taxon>
        <taxon>Streptophyta</taxon>
        <taxon>Embryophyta</taxon>
        <taxon>Tracheophyta</taxon>
        <taxon>Spermatophyta</taxon>
        <taxon>Magnoliopsida</taxon>
        <taxon>eudicotyledons</taxon>
        <taxon>Gunneridae</taxon>
        <taxon>Pentapetalae</taxon>
        <taxon>asterids</taxon>
        <taxon>campanulids</taxon>
        <taxon>Asterales</taxon>
        <taxon>Asteraceae</taxon>
        <taxon>Asteroideae</taxon>
        <taxon>Anthemideae</taxon>
        <taxon>Artemisiinae</taxon>
        <taxon>Artemisia</taxon>
    </lineage>
</organism>
<dbReference type="Pfam" id="PF13839">
    <property type="entry name" value="PC-Esterase"/>
    <property type="match status" value="1"/>
</dbReference>
<dbReference type="Gene3D" id="3.80.10.10">
    <property type="entry name" value="Ribonuclease Inhibitor"/>
    <property type="match status" value="1"/>
</dbReference>
<dbReference type="EMBL" id="PKPP01006855">
    <property type="protein sequence ID" value="PWA55134.1"/>
    <property type="molecule type" value="Genomic_DNA"/>
</dbReference>
<name>A0A2U1M1Q2_ARTAN</name>
<dbReference type="InterPro" id="IPR026057">
    <property type="entry name" value="TBL_C"/>
</dbReference>
<dbReference type="OrthoDB" id="630188at2759"/>
<sequence length="299" mass="33630">MSSKRKDGRPSLYHLGPKLSSAAAHTQDCSHWCLPGVPNAWDEILHALILKQTDVSVDGTFKLHRSAWVWGQGSSNNCSPSGVVMPVGPKNLDFSRGLISHDCGVITPVRTPCGLPTIAEGYVMVNSYSQPRVTTTRQYCSRTRNTTIYSLTSTIFQLENNMFNGSIPSTIGLVESLEVMRLDRNALSVTDPSSINSLAHIFEIPFEIEHGAVLWIKVKDEKTLLFVYNKRIKRLEERNEGDMKIINKHQMKIDARNKEIEETREKIVDLFLVLSIAYWGNAKFMLENFKVHLALISLA</sequence>
<evidence type="ECO:0000313" key="4">
    <source>
        <dbReference type="Proteomes" id="UP000245207"/>
    </source>
</evidence>
<dbReference type="Proteomes" id="UP000245207">
    <property type="component" value="Unassembled WGS sequence"/>
</dbReference>
<evidence type="ECO:0000313" key="3">
    <source>
        <dbReference type="EMBL" id="PWA55134.1"/>
    </source>
</evidence>
<dbReference type="InterPro" id="IPR032675">
    <property type="entry name" value="LRR_dom_sf"/>
</dbReference>
<dbReference type="GO" id="GO:0016740">
    <property type="term" value="F:transferase activity"/>
    <property type="evidence" value="ECO:0007669"/>
    <property type="project" value="InterPro"/>
</dbReference>
<keyword evidence="4" id="KW-1185">Reference proteome</keyword>
<reference evidence="3 4" key="1">
    <citation type="journal article" date="2018" name="Mol. Plant">
        <title>The genome of Artemisia annua provides insight into the evolution of Asteraceae family and artemisinin biosynthesis.</title>
        <authorList>
            <person name="Shen Q."/>
            <person name="Zhang L."/>
            <person name="Liao Z."/>
            <person name="Wang S."/>
            <person name="Yan T."/>
            <person name="Shi P."/>
            <person name="Liu M."/>
            <person name="Fu X."/>
            <person name="Pan Q."/>
            <person name="Wang Y."/>
            <person name="Lv Z."/>
            <person name="Lu X."/>
            <person name="Zhang F."/>
            <person name="Jiang W."/>
            <person name="Ma Y."/>
            <person name="Chen M."/>
            <person name="Hao X."/>
            <person name="Li L."/>
            <person name="Tang Y."/>
            <person name="Lv G."/>
            <person name="Zhou Y."/>
            <person name="Sun X."/>
            <person name="Brodelius P.E."/>
            <person name="Rose J.K.C."/>
            <person name="Tang K."/>
        </authorList>
    </citation>
    <scope>NUCLEOTIDE SEQUENCE [LARGE SCALE GENOMIC DNA]</scope>
    <source>
        <strain evidence="4">cv. Huhao1</strain>
        <tissue evidence="3">Leaf</tissue>
    </source>
</reference>
<evidence type="ECO:0000259" key="2">
    <source>
        <dbReference type="Pfam" id="PF13839"/>
    </source>
</evidence>